<protein>
    <recommendedName>
        <fullName evidence="5">glucan endo-1,3-beta-D-glucosidase</fullName>
        <ecNumber evidence="5">3.2.1.39</ecNumber>
    </recommendedName>
    <alternativeName>
        <fullName evidence="18">Endo-1,3-beta-glucanase btgC</fullName>
    </alternativeName>
    <alternativeName>
        <fullName evidence="17">Laminarinase btgC</fullName>
    </alternativeName>
</protein>
<feature type="transmembrane region" description="Helical" evidence="21">
    <location>
        <begin position="147"/>
        <end position="169"/>
    </location>
</feature>
<keyword evidence="23" id="KW-1185">Reference proteome</keyword>
<evidence type="ECO:0000256" key="2">
    <source>
        <dbReference type="ARBA" id="ARBA00004191"/>
    </source>
</evidence>
<organism evidence="22 23">
    <name type="scientific">Kwoniella shivajii</name>
    <dbReference type="NCBI Taxonomy" id="564305"/>
    <lineage>
        <taxon>Eukaryota</taxon>
        <taxon>Fungi</taxon>
        <taxon>Dikarya</taxon>
        <taxon>Basidiomycota</taxon>
        <taxon>Agaricomycotina</taxon>
        <taxon>Tremellomycetes</taxon>
        <taxon>Tremellales</taxon>
        <taxon>Cryptococcaceae</taxon>
        <taxon>Kwoniella</taxon>
    </lineage>
</organism>
<evidence type="ECO:0000256" key="19">
    <source>
        <dbReference type="RuleBase" id="RU004335"/>
    </source>
</evidence>
<dbReference type="InterPro" id="IPR017853">
    <property type="entry name" value="GH"/>
</dbReference>
<proteinExistence type="inferred from homology"/>
<evidence type="ECO:0000256" key="10">
    <source>
        <dbReference type="ARBA" id="ARBA00022801"/>
    </source>
</evidence>
<evidence type="ECO:0000256" key="13">
    <source>
        <dbReference type="ARBA" id="ARBA00023277"/>
    </source>
</evidence>
<dbReference type="Pfam" id="PF00332">
    <property type="entry name" value="Glyco_hydro_17"/>
    <property type="match status" value="1"/>
</dbReference>
<dbReference type="Proteomes" id="UP001329825">
    <property type="component" value="Chromosome 4"/>
</dbReference>
<evidence type="ECO:0000256" key="14">
    <source>
        <dbReference type="ARBA" id="ARBA00023316"/>
    </source>
</evidence>
<dbReference type="RefSeq" id="XP_062791455.1">
    <property type="nucleotide sequence ID" value="XM_062935404.1"/>
</dbReference>
<evidence type="ECO:0000313" key="23">
    <source>
        <dbReference type="Proteomes" id="UP001329825"/>
    </source>
</evidence>
<evidence type="ECO:0000256" key="4">
    <source>
        <dbReference type="ARBA" id="ARBA00008773"/>
    </source>
</evidence>
<evidence type="ECO:0000313" key="22">
    <source>
        <dbReference type="EMBL" id="WRT66715.1"/>
    </source>
</evidence>
<evidence type="ECO:0000256" key="3">
    <source>
        <dbReference type="ARBA" id="ARBA00004401"/>
    </source>
</evidence>
<keyword evidence="15" id="KW-0624">Polysaccharide degradation</keyword>
<evidence type="ECO:0000256" key="11">
    <source>
        <dbReference type="ARBA" id="ARBA00023136"/>
    </source>
</evidence>
<feature type="region of interest" description="Disordered" evidence="20">
    <location>
        <begin position="1"/>
        <end position="30"/>
    </location>
</feature>
<comment type="similarity">
    <text evidence="4 19">Belongs to the glycosyl hydrolase 17 family.</text>
</comment>
<keyword evidence="7" id="KW-0134">Cell wall</keyword>
<dbReference type="PANTHER" id="PTHR16631:SF17">
    <property type="entry name" value="GLUCAN ENDO-1,3-BETA-GLUCOSIDASE BTGC"/>
    <property type="match status" value="1"/>
</dbReference>
<evidence type="ECO:0000256" key="5">
    <source>
        <dbReference type="ARBA" id="ARBA00012780"/>
    </source>
</evidence>
<dbReference type="EC" id="3.2.1.39" evidence="5"/>
<dbReference type="InterPro" id="IPR000490">
    <property type="entry name" value="Glyco_hydro_17"/>
</dbReference>
<dbReference type="PANTHER" id="PTHR16631">
    <property type="entry name" value="GLUCAN 1,3-BETA-GLUCOSIDASE"/>
    <property type="match status" value="1"/>
</dbReference>
<evidence type="ECO:0000256" key="17">
    <source>
        <dbReference type="ARBA" id="ARBA00042373"/>
    </source>
</evidence>
<dbReference type="Gene3D" id="3.20.20.80">
    <property type="entry name" value="Glycosidases"/>
    <property type="match status" value="1"/>
</dbReference>
<keyword evidence="14" id="KW-0961">Cell wall biogenesis/degradation</keyword>
<dbReference type="InterPro" id="IPR050732">
    <property type="entry name" value="Beta-glucan_modifiers"/>
</dbReference>
<feature type="compositionally biased region" description="Polar residues" evidence="20">
    <location>
        <begin position="49"/>
        <end position="64"/>
    </location>
</feature>
<evidence type="ECO:0000256" key="21">
    <source>
        <dbReference type="SAM" id="Phobius"/>
    </source>
</evidence>
<keyword evidence="8" id="KW-0964">Secreted</keyword>
<name>A0ABZ1CY83_9TREE</name>
<feature type="region of interest" description="Disordered" evidence="20">
    <location>
        <begin position="49"/>
        <end position="79"/>
    </location>
</feature>
<keyword evidence="9" id="KW-0732">Signal</keyword>
<evidence type="ECO:0000256" key="15">
    <source>
        <dbReference type="ARBA" id="ARBA00023326"/>
    </source>
</evidence>
<accession>A0ABZ1CY83</accession>
<comment type="catalytic activity">
    <reaction evidence="1">
        <text>Hydrolysis of (1-&gt;3)-beta-D-glucosidic linkages in (1-&gt;3)-beta-D-glucans.</text>
        <dbReference type="EC" id="3.2.1.39"/>
    </reaction>
</comment>
<keyword evidence="13" id="KW-0119">Carbohydrate metabolism</keyword>
<comment type="function">
    <text evidence="16">Glucanases play a role in cell expansion during growth, in cell-cell fusion during mating, and in spore release during sporulation. This enzyme may be involved in beta-glucan degradation. Active on laminarin and lichenan.</text>
</comment>
<evidence type="ECO:0000256" key="16">
    <source>
        <dbReference type="ARBA" id="ARBA00037649"/>
    </source>
</evidence>
<reference evidence="22 23" key="1">
    <citation type="submission" date="2024-01" db="EMBL/GenBank/DDBJ databases">
        <title>Comparative genomics of Cryptococcus and Kwoniella reveals pathogenesis evolution and contrasting modes of karyotype evolution via chromosome fusion or intercentromeric recombination.</title>
        <authorList>
            <person name="Coelho M.A."/>
            <person name="David-Palma M."/>
            <person name="Shea T."/>
            <person name="Bowers K."/>
            <person name="McGinley-Smith S."/>
            <person name="Mohammad A.W."/>
            <person name="Gnirke A."/>
            <person name="Yurkov A.M."/>
            <person name="Nowrousian M."/>
            <person name="Sun S."/>
            <person name="Cuomo C.A."/>
            <person name="Heitman J."/>
        </authorList>
    </citation>
    <scope>NUCLEOTIDE SEQUENCE [LARGE SCALE GENOMIC DNA]</scope>
    <source>
        <strain evidence="22">CBS 11374</strain>
    </source>
</reference>
<evidence type="ECO:0000256" key="9">
    <source>
        <dbReference type="ARBA" id="ARBA00022729"/>
    </source>
</evidence>
<dbReference type="GeneID" id="87955809"/>
<evidence type="ECO:0000256" key="20">
    <source>
        <dbReference type="SAM" id="MobiDB-lite"/>
    </source>
</evidence>
<keyword evidence="12" id="KW-0325">Glycoprotein</keyword>
<keyword evidence="6" id="KW-1003">Cell membrane</keyword>
<gene>
    <name evidence="22" type="ORF">IL334_003678</name>
</gene>
<feature type="compositionally biased region" description="Low complexity" evidence="20">
    <location>
        <begin position="176"/>
        <end position="191"/>
    </location>
</feature>
<feature type="region of interest" description="Disordered" evidence="20">
    <location>
        <begin position="176"/>
        <end position="201"/>
    </location>
</feature>
<evidence type="ECO:0000256" key="6">
    <source>
        <dbReference type="ARBA" id="ARBA00022475"/>
    </source>
</evidence>
<sequence length="510" mass="54652">MSQPQRYSSVPGFGSQGGYKDYPESGTVRRNSGFDFDNLVDDRYHTPQFLANPSLSNTSSTYKDLSSHPHRSRSSFGSGAALGTAAGAGTGIGSTMPLMSETSRPFAADYARQNIPSEEYYPMTDTIANQNGGFTATTPPRSNKKKWLIIGGIVLGIIALIGIIVGVVVSQVNKNNNSSSGTSSVNGSDGSTLKNSNDPSDFDKDDNLHQSFWGFAYTPQNAQPPWCGASQSNVTRDIQLLSQVTTRLRLYGANCNQSALVLQAIQDTKVNMTVWLGIYVDSNETAYTSQVSAVSDALKTYGTDHVSGVTVGNEYILNTAGTDSLTSSVYLAAVKTIADKITEVNTTVQALGLSKALPIGTSDAGSVMSETLGEGIDYFMANVHPWFGSVAIDDAASWTDQFFQEFDVEPAALASNKPDVYIAETGWPTASMNASEANDGAGSPQGDASVANLQTFLDTFVCQANTNGTQYFYFEAFDEPWKAQYGGVEPYWGLWDSDRNLKNVTIPTCS</sequence>
<evidence type="ECO:0000256" key="7">
    <source>
        <dbReference type="ARBA" id="ARBA00022512"/>
    </source>
</evidence>
<evidence type="ECO:0000256" key="12">
    <source>
        <dbReference type="ARBA" id="ARBA00023180"/>
    </source>
</evidence>
<evidence type="ECO:0000256" key="18">
    <source>
        <dbReference type="ARBA" id="ARBA00043078"/>
    </source>
</evidence>
<keyword evidence="10" id="KW-0378">Hydrolase</keyword>
<dbReference type="SUPFAM" id="SSF51445">
    <property type="entry name" value="(Trans)glycosidases"/>
    <property type="match status" value="1"/>
</dbReference>
<dbReference type="EMBL" id="CP141884">
    <property type="protein sequence ID" value="WRT66715.1"/>
    <property type="molecule type" value="Genomic_DNA"/>
</dbReference>
<keyword evidence="11 21" id="KW-0472">Membrane</keyword>
<evidence type="ECO:0000256" key="1">
    <source>
        <dbReference type="ARBA" id="ARBA00000382"/>
    </source>
</evidence>
<keyword evidence="21" id="KW-1133">Transmembrane helix</keyword>
<evidence type="ECO:0000256" key="8">
    <source>
        <dbReference type="ARBA" id="ARBA00022525"/>
    </source>
</evidence>
<keyword evidence="21" id="KW-0812">Transmembrane</keyword>
<comment type="subcellular location">
    <subcellularLocation>
        <location evidence="3">Cell membrane</location>
        <topology evidence="3">Single-pass type II membrane protein</topology>
    </subcellularLocation>
    <subcellularLocation>
        <location evidence="2">Secreted</location>
        <location evidence="2">Cell wall</location>
    </subcellularLocation>
</comment>